<dbReference type="InterPro" id="IPR028994">
    <property type="entry name" value="Integrin_alpha_N"/>
</dbReference>
<dbReference type="Proteomes" id="UP001172083">
    <property type="component" value="Unassembled WGS sequence"/>
</dbReference>
<comment type="caution">
    <text evidence="4">The sequence shown here is derived from an EMBL/GenBank/DDBJ whole genome shotgun (WGS) entry which is preliminary data.</text>
</comment>
<dbReference type="Gene3D" id="2.130.10.130">
    <property type="entry name" value="Integrin alpha, N-terminal"/>
    <property type="match status" value="3"/>
</dbReference>
<organism evidence="4 5">
    <name type="scientific">Agaribacillus aureus</name>
    <dbReference type="NCBI Taxonomy" id="3051825"/>
    <lineage>
        <taxon>Bacteria</taxon>
        <taxon>Pseudomonadati</taxon>
        <taxon>Bacteroidota</taxon>
        <taxon>Cytophagia</taxon>
        <taxon>Cytophagales</taxon>
        <taxon>Splendidivirgaceae</taxon>
        <taxon>Agaribacillus</taxon>
    </lineage>
</organism>
<dbReference type="Pfam" id="PF13517">
    <property type="entry name" value="FG-GAP_3"/>
    <property type="match status" value="5"/>
</dbReference>
<evidence type="ECO:0000256" key="2">
    <source>
        <dbReference type="SAM" id="Phobius"/>
    </source>
</evidence>
<keyword evidence="5" id="KW-1185">Reference proteome</keyword>
<evidence type="ECO:0000313" key="4">
    <source>
        <dbReference type="EMBL" id="MDN5211780.1"/>
    </source>
</evidence>
<keyword evidence="2" id="KW-0472">Membrane</keyword>
<dbReference type="InterPro" id="IPR027039">
    <property type="entry name" value="Crtac1"/>
</dbReference>
<dbReference type="RefSeq" id="WP_346757108.1">
    <property type="nucleotide sequence ID" value="NZ_JAUJEB010000001.1"/>
</dbReference>
<dbReference type="PANTHER" id="PTHR16026">
    <property type="entry name" value="CARTILAGE ACIDIC PROTEIN 1"/>
    <property type="match status" value="1"/>
</dbReference>
<evidence type="ECO:0000259" key="3">
    <source>
        <dbReference type="Pfam" id="PF07593"/>
    </source>
</evidence>
<keyword evidence="1" id="KW-0732">Signal</keyword>
<reference evidence="4" key="1">
    <citation type="submission" date="2023-06" db="EMBL/GenBank/DDBJ databases">
        <title>Genomic of Agaribacillus aureum.</title>
        <authorList>
            <person name="Wang G."/>
        </authorList>
    </citation>
    <scope>NUCLEOTIDE SEQUENCE</scope>
    <source>
        <strain evidence="4">BMA12</strain>
    </source>
</reference>
<dbReference type="SUPFAM" id="SSF69318">
    <property type="entry name" value="Integrin alpha N-terminal domain"/>
    <property type="match status" value="3"/>
</dbReference>
<keyword evidence="2" id="KW-1133">Transmembrane helix</keyword>
<sequence>MTRKCYDTGKRSATRCNDEEIVCYPSTINTPRHGVLYFNFLFTLFVIAVACKPVSETSELTHDFLFEKKMPEHTGIFFSNQVYESDTLNILKYEYFYNGGGVGVGDFNGDGWADLFFGGNMTPGALYLNQGDFTFKDITDQSGIDTKGMWATGVTVADVSGDGFLDIYISMGGYHPASGRANKLYINNGLEGRKEDNIPTFTEKAAEYGLDDTLNAMGAAFFDYDRDGDLDMYLLATEMKVSGKNTIRKRKTDGSSLTTDRLYRQEGVGSQRFTDISRQAGILVEGFGLGLAISDINRDGLPDIYVGNDYLTGDILYINNGDGTFTDRIDQYLKHQSFNTMGTDIADMNNDGLQDIIALDMAPDDHYRKQMMVGADRRYDRFKAEIAHGHAAQYMRNMFQINRGYIPGKGYIFSEIGQLSGIHQTDWSWSALAADFDNDGFRDIFITNGIQKDLTNKDFASYRRNVMENPSKTKEEHEVRIYQFLKELEGIKKHNFIFRNDGNMRFDDKTKDWGFGHETYSNGAAYVDLDGDGDLDLVTNNLSDPAGIYENLSIGRDKKNTANYLKIKLQGTAFNRQGIGAQIEVYSQGRKWFLEQHTFRGYRSSVDDVLHVGLGQVDEVDSLVIAWPDGNGQSIYNISANQLLTIKYPDAAAVTTLPISTDTARKLFNDVSGQYNLDYSHEEWEFSDFNIQPLLPHQYSKEGPGIAVGDVNGDGLDDFYIGGTNKHSGRLFLQDKKGNFTSRIIESIKEYEDMGALFFDADSDGDADLYLVSGGTGLPPNHPYYKDRLYINDGTGNFELDKNALPQLATCGSQVTAADYDRDGDLDLFVGGRIGIENFPLPPHSYLLRNDMQGKNARFTDVTAQASAELQNAGLVTGALWTDFDNDGWIDLLITGEWMPIMAFKNEKGQLINITESSGLQAYSGWWNSLTGADFDNDGDIDYVAGNLGLNTRLKVSFDQPMTIIAKDLDQNGAIDPVPFYYIQGENRTMHGRDMLVDQLVHLRKKFPKYGDFAKALPEDIFPDEQLKGAYIAKSCYAQSSYIENLGKGKFKIKALPLEAQLAPVFGLLTRDYNGDGHMDILLTGNSYSPEVNTGRYDALLGLLLKGDGQGEFLPVPTSESGFYADGDTKGMVDLHQANGKTLVLVGRNADTLLSFQTLLAGQRIIPGAGEYRAEVTYRDGSEKIFEFYYGNTYLSQSGRFAYVGDDAVSIKMMAYNGEVNERQLVE</sequence>
<name>A0ABT8L201_9BACT</name>
<protein>
    <submittedName>
        <fullName evidence="4">VCBS repeat-containing protein</fullName>
    </submittedName>
</protein>
<feature type="domain" description="ASPIC/UnbV" evidence="3">
    <location>
        <begin position="578"/>
        <end position="645"/>
    </location>
</feature>
<dbReference type="InterPro" id="IPR013517">
    <property type="entry name" value="FG-GAP"/>
</dbReference>
<evidence type="ECO:0000313" key="5">
    <source>
        <dbReference type="Proteomes" id="UP001172083"/>
    </source>
</evidence>
<gene>
    <name evidence="4" type="ORF">QQ020_06950</name>
</gene>
<dbReference type="Pfam" id="PF07593">
    <property type="entry name" value="UnbV_ASPIC"/>
    <property type="match status" value="1"/>
</dbReference>
<evidence type="ECO:0000256" key="1">
    <source>
        <dbReference type="ARBA" id="ARBA00022729"/>
    </source>
</evidence>
<dbReference type="PANTHER" id="PTHR16026:SF0">
    <property type="entry name" value="CARTILAGE ACIDIC PROTEIN 1"/>
    <property type="match status" value="1"/>
</dbReference>
<dbReference type="InterPro" id="IPR011519">
    <property type="entry name" value="UnbV_ASPIC"/>
</dbReference>
<dbReference type="EMBL" id="JAUJEB010000001">
    <property type="protein sequence ID" value="MDN5211780.1"/>
    <property type="molecule type" value="Genomic_DNA"/>
</dbReference>
<keyword evidence="2" id="KW-0812">Transmembrane</keyword>
<accession>A0ABT8L201</accession>
<proteinExistence type="predicted"/>
<feature type="transmembrane region" description="Helical" evidence="2">
    <location>
        <begin position="35"/>
        <end position="55"/>
    </location>
</feature>